<dbReference type="AlphaFoldDB" id="A0A5E4M2A5"/>
<dbReference type="EMBL" id="CABPRJ010000026">
    <property type="protein sequence ID" value="VVC26145.1"/>
    <property type="molecule type" value="Genomic_DNA"/>
</dbReference>
<gene>
    <name evidence="1" type="ORF">CINCED_3A022370</name>
</gene>
<reference evidence="1 2" key="1">
    <citation type="submission" date="2019-08" db="EMBL/GenBank/DDBJ databases">
        <authorList>
            <person name="Alioto T."/>
            <person name="Alioto T."/>
            <person name="Gomez Garrido J."/>
        </authorList>
    </citation>
    <scope>NUCLEOTIDE SEQUENCE [LARGE SCALE GENOMIC DNA]</scope>
</reference>
<accession>A0A5E4M2A5</accession>
<sequence length="99" mass="10973">MESEKKSTTDGCTAVEGEKFGSYVLLKLCPFKGVLILGNKKKSYELSKKLDGEDDRDHYRDGVSIVSHPLEIEKISNELEEVKPVPAAFTATSHCAHFT</sequence>
<name>A0A5E4M2A5_9HEMI</name>
<evidence type="ECO:0000313" key="2">
    <source>
        <dbReference type="Proteomes" id="UP000325440"/>
    </source>
</evidence>
<dbReference type="Proteomes" id="UP000325440">
    <property type="component" value="Unassembled WGS sequence"/>
</dbReference>
<protein>
    <submittedName>
        <fullName evidence="1">Uncharacterized protein</fullName>
    </submittedName>
</protein>
<proteinExistence type="predicted"/>
<keyword evidence="2" id="KW-1185">Reference proteome</keyword>
<evidence type="ECO:0000313" key="1">
    <source>
        <dbReference type="EMBL" id="VVC26145.1"/>
    </source>
</evidence>
<organism evidence="1 2">
    <name type="scientific">Cinara cedri</name>
    <dbReference type="NCBI Taxonomy" id="506608"/>
    <lineage>
        <taxon>Eukaryota</taxon>
        <taxon>Metazoa</taxon>
        <taxon>Ecdysozoa</taxon>
        <taxon>Arthropoda</taxon>
        <taxon>Hexapoda</taxon>
        <taxon>Insecta</taxon>
        <taxon>Pterygota</taxon>
        <taxon>Neoptera</taxon>
        <taxon>Paraneoptera</taxon>
        <taxon>Hemiptera</taxon>
        <taxon>Sternorrhyncha</taxon>
        <taxon>Aphidomorpha</taxon>
        <taxon>Aphidoidea</taxon>
        <taxon>Aphididae</taxon>
        <taxon>Lachninae</taxon>
        <taxon>Cinara</taxon>
    </lineage>
</organism>